<evidence type="ECO:0000313" key="1">
    <source>
        <dbReference type="EMBL" id="KIM43899.1"/>
    </source>
</evidence>
<evidence type="ECO:0008006" key="3">
    <source>
        <dbReference type="Google" id="ProtNLM"/>
    </source>
</evidence>
<gene>
    <name evidence="1" type="ORF">M413DRAFT_370935</name>
</gene>
<dbReference type="InterPro" id="IPR036047">
    <property type="entry name" value="F-box-like_dom_sf"/>
</dbReference>
<dbReference type="SUPFAM" id="SSF52047">
    <property type="entry name" value="RNI-like"/>
    <property type="match status" value="1"/>
</dbReference>
<organism evidence="1 2">
    <name type="scientific">Hebeloma cylindrosporum</name>
    <dbReference type="NCBI Taxonomy" id="76867"/>
    <lineage>
        <taxon>Eukaryota</taxon>
        <taxon>Fungi</taxon>
        <taxon>Dikarya</taxon>
        <taxon>Basidiomycota</taxon>
        <taxon>Agaricomycotina</taxon>
        <taxon>Agaricomycetes</taxon>
        <taxon>Agaricomycetidae</taxon>
        <taxon>Agaricales</taxon>
        <taxon>Agaricineae</taxon>
        <taxon>Hymenogastraceae</taxon>
        <taxon>Hebeloma</taxon>
    </lineage>
</organism>
<dbReference type="Proteomes" id="UP000053424">
    <property type="component" value="Unassembled WGS sequence"/>
</dbReference>
<reference evidence="2" key="2">
    <citation type="submission" date="2015-01" db="EMBL/GenBank/DDBJ databases">
        <title>Evolutionary Origins and Diversification of the Mycorrhizal Mutualists.</title>
        <authorList>
            <consortium name="DOE Joint Genome Institute"/>
            <consortium name="Mycorrhizal Genomics Consortium"/>
            <person name="Kohler A."/>
            <person name="Kuo A."/>
            <person name="Nagy L.G."/>
            <person name="Floudas D."/>
            <person name="Copeland A."/>
            <person name="Barry K.W."/>
            <person name="Cichocki N."/>
            <person name="Veneault-Fourrey C."/>
            <person name="LaButti K."/>
            <person name="Lindquist E.A."/>
            <person name="Lipzen A."/>
            <person name="Lundell T."/>
            <person name="Morin E."/>
            <person name="Murat C."/>
            <person name="Riley R."/>
            <person name="Ohm R."/>
            <person name="Sun H."/>
            <person name="Tunlid A."/>
            <person name="Henrissat B."/>
            <person name="Grigoriev I.V."/>
            <person name="Hibbett D.S."/>
            <person name="Martin F."/>
        </authorList>
    </citation>
    <scope>NUCLEOTIDE SEQUENCE [LARGE SCALE GENOMIC DNA]</scope>
    <source>
        <strain evidence="2">h7</strain>
    </source>
</reference>
<dbReference type="EMBL" id="KN831774">
    <property type="protein sequence ID" value="KIM43899.1"/>
    <property type="molecule type" value="Genomic_DNA"/>
</dbReference>
<dbReference type="CDD" id="cd09917">
    <property type="entry name" value="F-box_SF"/>
    <property type="match status" value="1"/>
</dbReference>
<accession>A0A0C3CID4</accession>
<dbReference type="AlphaFoldDB" id="A0A0C3CID4"/>
<protein>
    <recommendedName>
        <fullName evidence="3">F-box domain-containing protein</fullName>
    </recommendedName>
</protein>
<sequence length="616" mass="69954">MVIGNNDSVWEVSSLSHAHDASKHSDDPKAHLEGLPNELLLYILMDTSTFSVDDLYIVALVSRRFRALVLPLFLAAHGIADPEEEISLYVIEWNPSYIQTHRKPDALAGLNLSTHITRVNHFRCFFQEPANNDCRNTFQQAYDLPEAVQRTSRFIRTLQSIESCELYLVWDPYYISREKTAPHAPVAHIQFWSDAFSTLLNLIIERGVKSLRVQYDAHIDLPFHFRKENVVQKILSHLSPNAGNSGAPRWELKRPLHEEKSNSQHIAPATISSSARSANCVTSLFIHSPTLLLPPFIDWTLSLLMEHSCLTSISFAHISFTKDIWATILPYIADAVSPRLTEVSFSRNCPNLEISDLLHFISRFPNLTRLSIDRTFRSRIDPNINLRSLFPSRSIPTFPDLSELHTLQAPVELVSLLMDARKQPEHTSTPLCKLQHLTVYPCSLLIPHSSYISSTVVISSLLARIKSQSRMLPPTFAMDSQMEFTDFGAATRYLQAITTQEELQNTLRESLSEAEVIKLTREQSSSVPHIAFDHITHLLLYKFVVRLPDQTPTSLCGWLKLLFPDLKRLTFTCQADAHTTQDVRIEDMTVGWLISELRNQCPGVDVLVVGKQTYNL</sequence>
<keyword evidence="2" id="KW-1185">Reference proteome</keyword>
<dbReference type="OrthoDB" id="3054030at2759"/>
<reference evidence="1 2" key="1">
    <citation type="submission" date="2014-04" db="EMBL/GenBank/DDBJ databases">
        <authorList>
            <consortium name="DOE Joint Genome Institute"/>
            <person name="Kuo A."/>
            <person name="Gay G."/>
            <person name="Dore J."/>
            <person name="Kohler A."/>
            <person name="Nagy L.G."/>
            <person name="Floudas D."/>
            <person name="Copeland A."/>
            <person name="Barry K.W."/>
            <person name="Cichocki N."/>
            <person name="Veneault-Fourrey C."/>
            <person name="LaButti K."/>
            <person name="Lindquist E.A."/>
            <person name="Lipzen A."/>
            <person name="Lundell T."/>
            <person name="Morin E."/>
            <person name="Murat C."/>
            <person name="Sun H."/>
            <person name="Tunlid A."/>
            <person name="Henrissat B."/>
            <person name="Grigoriev I.V."/>
            <person name="Hibbett D.S."/>
            <person name="Martin F."/>
            <person name="Nordberg H.P."/>
            <person name="Cantor M.N."/>
            <person name="Hua S.X."/>
        </authorList>
    </citation>
    <scope>NUCLEOTIDE SEQUENCE [LARGE SCALE GENOMIC DNA]</scope>
    <source>
        <strain evidence="2">h7</strain>
    </source>
</reference>
<dbReference type="HOGENOM" id="CLU_443471_0_0_1"/>
<name>A0A0C3CID4_HEBCY</name>
<proteinExistence type="predicted"/>
<dbReference type="SUPFAM" id="SSF81383">
    <property type="entry name" value="F-box domain"/>
    <property type="match status" value="1"/>
</dbReference>
<evidence type="ECO:0000313" key="2">
    <source>
        <dbReference type="Proteomes" id="UP000053424"/>
    </source>
</evidence>